<evidence type="ECO:0008006" key="9">
    <source>
        <dbReference type="Google" id="ProtNLM"/>
    </source>
</evidence>
<feature type="transmembrane region" description="Helical" evidence="6">
    <location>
        <begin position="161"/>
        <end position="188"/>
    </location>
</feature>
<keyword evidence="4 6" id="KW-1133">Transmembrane helix</keyword>
<evidence type="ECO:0000256" key="5">
    <source>
        <dbReference type="ARBA" id="ARBA00023136"/>
    </source>
</evidence>
<dbReference type="GO" id="GO:0022857">
    <property type="term" value="F:transmembrane transporter activity"/>
    <property type="evidence" value="ECO:0007669"/>
    <property type="project" value="TreeGrafter"/>
</dbReference>
<dbReference type="PANTHER" id="PTHR23502:SF51">
    <property type="entry name" value="QUINIDINE RESISTANCE PROTEIN 1-RELATED"/>
    <property type="match status" value="1"/>
</dbReference>
<feature type="transmembrane region" description="Helical" evidence="6">
    <location>
        <begin position="64"/>
        <end position="83"/>
    </location>
</feature>
<dbReference type="AlphaFoldDB" id="A0A0D2L1H9"/>
<dbReference type="SUPFAM" id="SSF103473">
    <property type="entry name" value="MFS general substrate transporter"/>
    <property type="match status" value="1"/>
</dbReference>
<comment type="subcellular location">
    <subcellularLocation>
        <location evidence="1">Membrane</location>
        <topology evidence="1">Multi-pass membrane protein</topology>
    </subcellularLocation>
</comment>
<accession>A0A0D2L1H9</accession>
<keyword evidence="2" id="KW-0813">Transport</keyword>
<dbReference type="GO" id="GO:0005886">
    <property type="term" value="C:plasma membrane"/>
    <property type="evidence" value="ECO:0007669"/>
    <property type="project" value="TreeGrafter"/>
</dbReference>
<dbReference type="EMBL" id="KN817566">
    <property type="protein sequence ID" value="KJA20567.1"/>
    <property type="molecule type" value="Genomic_DNA"/>
</dbReference>
<keyword evidence="5 6" id="KW-0472">Membrane</keyword>
<dbReference type="PANTHER" id="PTHR23502">
    <property type="entry name" value="MAJOR FACILITATOR SUPERFAMILY"/>
    <property type="match status" value="1"/>
</dbReference>
<dbReference type="InterPro" id="IPR036259">
    <property type="entry name" value="MFS_trans_sf"/>
</dbReference>
<feature type="transmembrane region" description="Helical" evidence="6">
    <location>
        <begin position="194"/>
        <end position="218"/>
    </location>
</feature>
<dbReference type="OrthoDB" id="440553at2759"/>
<dbReference type="Gene3D" id="1.20.1250.20">
    <property type="entry name" value="MFS general substrate transporter like domains"/>
    <property type="match status" value="1"/>
</dbReference>
<keyword evidence="3 6" id="KW-0812">Transmembrane</keyword>
<protein>
    <recommendedName>
        <fullName evidence="9">Major facilitator superfamily (MFS) profile domain-containing protein</fullName>
    </recommendedName>
</protein>
<reference evidence="8" key="1">
    <citation type="submission" date="2014-04" db="EMBL/GenBank/DDBJ databases">
        <title>Evolutionary Origins and Diversification of the Mycorrhizal Mutualists.</title>
        <authorList>
            <consortium name="DOE Joint Genome Institute"/>
            <consortium name="Mycorrhizal Genomics Consortium"/>
            <person name="Kohler A."/>
            <person name="Kuo A."/>
            <person name="Nagy L.G."/>
            <person name="Floudas D."/>
            <person name="Copeland A."/>
            <person name="Barry K.W."/>
            <person name="Cichocki N."/>
            <person name="Veneault-Fourrey C."/>
            <person name="LaButti K."/>
            <person name="Lindquist E.A."/>
            <person name="Lipzen A."/>
            <person name="Lundell T."/>
            <person name="Morin E."/>
            <person name="Murat C."/>
            <person name="Riley R."/>
            <person name="Ohm R."/>
            <person name="Sun H."/>
            <person name="Tunlid A."/>
            <person name="Henrissat B."/>
            <person name="Grigoriev I.V."/>
            <person name="Hibbett D.S."/>
            <person name="Martin F."/>
        </authorList>
    </citation>
    <scope>NUCLEOTIDE SEQUENCE [LARGE SCALE GENOMIC DNA]</scope>
    <source>
        <strain evidence="8">FD-334 SS-4</strain>
    </source>
</reference>
<evidence type="ECO:0000313" key="8">
    <source>
        <dbReference type="Proteomes" id="UP000054270"/>
    </source>
</evidence>
<dbReference type="STRING" id="945553.A0A0D2L1H9"/>
<feature type="transmembrane region" description="Helical" evidence="6">
    <location>
        <begin position="280"/>
        <end position="300"/>
    </location>
</feature>
<evidence type="ECO:0000256" key="2">
    <source>
        <dbReference type="ARBA" id="ARBA00022448"/>
    </source>
</evidence>
<feature type="transmembrane region" description="Helical" evidence="6">
    <location>
        <begin position="20"/>
        <end position="44"/>
    </location>
</feature>
<feature type="transmembrane region" description="Helical" evidence="6">
    <location>
        <begin position="257"/>
        <end position="274"/>
    </location>
</feature>
<name>A0A0D2L1H9_HYPSF</name>
<sequence>MLWGPVSDHLGRRPISAVCLLILALSCIGLALVPTSAFWLLMLLRCLQAFGTASTTAIVLYRSIFWFLTICASVCVIMIILCVRLRRQSLRELTLHLRIQPETLPSIVDSGRSSTFLIYTPVIPIIGRKHAPESTTSTPSVPKPNIHRNPFRHFLNPDVSLMLAVNGMMFTVFYGVLVPLSSLFVTAYPFLNQTTVGACFLSIGGGTVFGSWSSGCILDSEYQRFKRKVEKEHTGSRRGIDINNEENFPLEKARLRLMPYYILCAAVICAGYGWCIERRVHIAIPLILQFMIGWLAIAVMNTTSTLNIDLVPGQSSSVTACNNLVRCSLASVLISTIQLIMNSIGVGWT</sequence>
<evidence type="ECO:0000256" key="6">
    <source>
        <dbReference type="SAM" id="Phobius"/>
    </source>
</evidence>
<evidence type="ECO:0000256" key="3">
    <source>
        <dbReference type="ARBA" id="ARBA00022692"/>
    </source>
</evidence>
<gene>
    <name evidence="7" type="ORF">HYPSUDRAFT_787344</name>
</gene>
<proteinExistence type="predicted"/>
<organism evidence="7 8">
    <name type="scientific">Hypholoma sublateritium (strain FD-334 SS-4)</name>
    <dbReference type="NCBI Taxonomy" id="945553"/>
    <lineage>
        <taxon>Eukaryota</taxon>
        <taxon>Fungi</taxon>
        <taxon>Dikarya</taxon>
        <taxon>Basidiomycota</taxon>
        <taxon>Agaricomycotina</taxon>
        <taxon>Agaricomycetes</taxon>
        <taxon>Agaricomycetidae</taxon>
        <taxon>Agaricales</taxon>
        <taxon>Agaricineae</taxon>
        <taxon>Strophariaceae</taxon>
        <taxon>Hypholoma</taxon>
    </lineage>
</organism>
<dbReference type="Proteomes" id="UP000054270">
    <property type="component" value="Unassembled WGS sequence"/>
</dbReference>
<evidence type="ECO:0000313" key="7">
    <source>
        <dbReference type="EMBL" id="KJA20567.1"/>
    </source>
</evidence>
<keyword evidence="8" id="KW-1185">Reference proteome</keyword>
<dbReference type="OMA" id="GYFGMFN"/>
<evidence type="ECO:0000256" key="4">
    <source>
        <dbReference type="ARBA" id="ARBA00022989"/>
    </source>
</evidence>
<dbReference type="Gene3D" id="1.20.1720.10">
    <property type="entry name" value="Multidrug resistance protein D"/>
    <property type="match status" value="1"/>
</dbReference>
<evidence type="ECO:0000256" key="1">
    <source>
        <dbReference type="ARBA" id="ARBA00004141"/>
    </source>
</evidence>